<keyword evidence="1 3" id="KW-0808">Transferase</keyword>
<keyword evidence="2 3" id="KW-0012">Acyltransferase</keyword>
<name>A0A1S8MFN2_9CLOT</name>
<dbReference type="STRING" id="84029.CROST_02480"/>
<evidence type="ECO:0000256" key="1">
    <source>
        <dbReference type="ARBA" id="ARBA00022679"/>
    </source>
</evidence>
<dbReference type="Proteomes" id="UP000190951">
    <property type="component" value="Chromosome"/>
</dbReference>
<evidence type="ECO:0000313" key="3">
    <source>
        <dbReference type="EMBL" id="URZ10694.1"/>
    </source>
</evidence>
<dbReference type="Gene3D" id="3.40.630.30">
    <property type="match status" value="1"/>
</dbReference>
<dbReference type="PANTHER" id="PTHR43072">
    <property type="entry name" value="N-ACETYLTRANSFERASE"/>
    <property type="match status" value="1"/>
</dbReference>
<dbReference type="AlphaFoldDB" id="A0A1S8MFN2"/>
<organism evidence="3 4">
    <name type="scientific">Clostridium felsineum</name>
    <dbReference type="NCBI Taxonomy" id="36839"/>
    <lineage>
        <taxon>Bacteria</taxon>
        <taxon>Bacillati</taxon>
        <taxon>Bacillota</taxon>
        <taxon>Clostridia</taxon>
        <taxon>Eubacteriales</taxon>
        <taxon>Clostridiaceae</taxon>
        <taxon>Clostridium</taxon>
    </lineage>
</organism>
<dbReference type="InterPro" id="IPR016181">
    <property type="entry name" value="Acyl_CoA_acyltransferase"/>
</dbReference>
<dbReference type="Pfam" id="PF13420">
    <property type="entry name" value="Acetyltransf_4"/>
    <property type="match status" value="1"/>
</dbReference>
<dbReference type="SUPFAM" id="SSF55729">
    <property type="entry name" value="Acyl-CoA N-acyltransferases (Nat)"/>
    <property type="match status" value="1"/>
</dbReference>
<gene>
    <name evidence="3" type="primary">bar</name>
    <name evidence="3" type="ORF">CROST_014040</name>
</gene>
<accession>A0A1S8MFN2</accession>
<dbReference type="KEGG" id="crw:CROST_014040"/>
<proteinExistence type="predicted"/>
<protein>
    <submittedName>
        <fullName evidence="3">Phosphinothricin N-acetyltransferase</fullName>
        <ecNumber evidence="3">2.3.1.183</ecNumber>
    </submittedName>
</protein>
<sequence>MKNIRIVRDCDIKEILNIYKPFIENTAITFDYEVPSIESFKDKVIGISKKYIYLVCEIDDKIVGYSYASTFNERAAYDWAVDLSIYVDDRYQKRGVGKALYYTLIEILKLQGYCNMYALVTASNLRSKSFHEYFGFKLSGTYHKSGYKFEKWHDVDVFEKIIEENSNSPHKILKANEVKETNGFKSIINTGISMIK</sequence>
<dbReference type="InterPro" id="IPR000182">
    <property type="entry name" value="GNAT_dom"/>
</dbReference>
<dbReference type="PROSITE" id="PS51186">
    <property type="entry name" value="GNAT"/>
    <property type="match status" value="1"/>
</dbReference>
<dbReference type="EMBL" id="CP096983">
    <property type="protein sequence ID" value="URZ10694.1"/>
    <property type="molecule type" value="Genomic_DNA"/>
</dbReference>
<dbReference type="PANTHER" id="PTHR43072:SF23">
    <property type="entry name" value="UPF0039 PROTEIN C11D3.02C"/>
    <property type="match status" value="1"/>
</dbReference>
<keyword evidence="4" id="KW-1185">Reference proteome</keyword>
<evidence type="ECO:0000313" key="4">
    <source>
        <dbReference type="Proteomes" id="UP000190951"/>
    </source>
</evidence>
<evidence type="ECO:0000256" key="2">
    <source>
        <dbReference type="ARBA" id="ARBA00023315"/>
    </source>
</evidence>
<dbReference type="EC" id="2.3.1.183" evidence="3"/>
<dbReference type="RefSeq" id="WP_077832474.1">
    <property type="nucleotide sequence ID" value="NZ_CP096983.1"/>
</dbReference>
<dbReference type="GO" id="GO:0102971">
    <property type="term" value="F:phosphinothricin N-acetyltransferase activity"/>
    <property type="evidence" value="ECO:0007669"/>
    <property type="project" value="UniProtKB-EC"/>
</dbReference>
<dbReference type="CDD" id="cd04301">
    <property type="entry name" value="NAT_SF"/>
    <property type="match status" value="1"/>
</dbReference>
<reference evidence="3 4" key="1">
    <citation type="submission" date="2022-04" db="EMBL/GenBank/DDBJ databases">
        <title>Genome sequence of C. roseum typestrain.</title>
        <authorList>
            <person name="Poehlein A."/>
            <person name="Schoch T."/>
            <person name="Duerre P."/>
            <person name="Daniel R."/>
        </authorList>
    </citation>
    <scope>NUCLEOTIDE SEQUENCE [LARGE SCALE GENOMIC DNA]</scope>
    <source>
        <strain evidence="3 4">DSM 7320</strain>
    </source>
</reference>